<dbReference type="Gene3D" id="3.40.50.720">
    <property type="entry name" value="NAD(P)-binding Rossmann-like Domain"/>
    <property type="match status" value="1"/>
</dbReference>
<evidence type="ECO:0000313" key="4">
    <source>
        <dbReference type="Proteomes" id="UP000245202"/>
    </source>
</evidence>
<dbReference type="AlphaFoldDB" id="A0A2R5EX39"/>
<comment type="caution">
    <text evidence="3">The sequence shown here is derived from an EMBL/GenBank/DDBJ whole genome shotgun (WGS) entry which is preliminary data.</text>
</comment>
<evidence type="ECO:0000259" key="2">
    <source>
        <dbReference type="Pfam" id="PF22725"/>
    </source>
</evidence>
<dbReference type="PANTHER" id="PTHR43377:SF2">
    <property type="entry name" value="BINDING ROSSMANN FOLD OXIDOREDUCTASE, PUTATIVE (AFU_ORTHOLOGUE AFUA_4G00560)-RELATED"/>
    <property type="match status" value="1"/>
</dbReference>
<dbReference type="InterPro" id="IPR036291">
    <property type="entry name" value="NAD(P)-bd_dom_sf"/>
</dbReference>
<organism evidence="3 4">
    <name type="scientific">Paenibacillus agaridevorans</name>
    <dbReference type="NCBI Taxonomy" id="171404"/>
    <lineage>
        <taxon>Bacteria</taxon>
        <taxon>Bacillati</taxon>
        <taxon>Bacillota</taxon>
        <taxon>Bacilli</taxon>
        <taxon>Bacillales</taxon>
        <taxon>Paenibacillaceae</taxon>
        <taxon>Paenibacillus</taxon>
    </lineage>
</organism>
<sequence length="372" mass="41210">MRLGVIGYGLRMKEVIRHIKLLDPAVRIAGIVDVLEFPDLVDEDGLPIPNFPTVSKMLAAQKLDGIMIGTRCSEHTAYALEVLPYGIPLYLEKPVSTSMEQWKELHKAAEIYSHTPVVVSHPLRLTSIVQKVKAIVDSGEIGEIAHVQATNNVPYGGVYYHAWYRDESITGGMFLQKATHDFDYLMHIIGSKPKRVCAVTSKQVFKGQKPAGLRCKDCEDNRTCEESTVGTNEEQNWPYCCFAEDTGNEDSGSALIEYENGVHLSYTQNFIVRREAGTRGARVVGYKGTVDFDFITGSITVIHHHKEQVDRYQFGEGDGHFGGDAHLAANFIAVMKGKEASISTLQEGLRSALLCLKAKEAAVTKSYQEVVE</sequence>
<gene>
    <name evidence="3" type="ORF">PAT3040_02963</name>
</gene>
<dbReference type="InterPro" id="IPR000683">
    <property type="entry name" value="Gfo/Idh/MocA-like_OxRdtase_N"/>
</dbReference>
<dbReference type="GO" id="GO:0000166">
    <property type="term" value="F:nucleotide binding"/>
    <property type="evidence" value="ECO:0007669"/>
    <property type="project" value="InterPro"/>
</dbReference>
<dbReference type="PANTHER" id="PTHR43377">
    <property type="entry name" value="BILIVERDIN REDUCTASE A"/>
    <property type="match status" value="1"/>
</dbReference>
<reference evidence="3 4" key="1">
    <citation type="submission" date="2017-08" db="EMBL/GenBank/DDBJ databases">
        <title>Substantial Increase in Enzyme Production by Combined Drug-Resistance Mutations in Paenibacillus agaridevorans.</title>
        <authorList>
            <person name="Tanaka Y."/>
            <person name="Funane K."/>
            <person name="Hosaka T."/>
            <person name="Shiwa Y."/>
            <person name="Fujita N."/>
            <person name="Miyazaki T."/>
            <person name="Yoshikawa H."/>
            <person name="Murakami K."/>
            <person name="Kasahara K."/>
            <person name="Inaoka T."/>
            <person name="Hiraga Y."/>
            <person name="Ochi K."/>
        </authorList>
    </citation>
    <scope>NUCLEOTIDE SEQUENCE [LARGE SCALE GENOMIC DNA]</scope>
    <source>
        <strain evidence="3 4">T-3040</strain>
    </source>
</reference>
<dbReference type="Pfam" id="PF22725">
    <property type="entry name" value="GFO_IDH_MocA_C3"/>
    <property type="match status" value="1"/>
</dbReference>
<name>A0A2R5EX39_9BACL</name>
<feature type="domain" description="GFO/IDH/MocA-like oxidoreductase" evidence="2">
    <location>
        <begin position="129"/>
        <end position="290"/>
    </location>
</feature>
<dbReference type="Gene3D" id="3.30.360.10">
    <property type="entry name" value="Dihydrodipicolinate Reductase, domain 2"/>
    <property type="match status" value="1"/>
</dbReference>
<proteinExistence type="predicted"/>
<feature type="domain" description="Gfo/Idh/MocA-like oxidoreductase N-terminal" evidence="1">
    <location>
        <begin position="2"/>
        <end position="113"/>
    </location>
</feature>
<dbReference type="Pfam" id="PF01408">
    <property type="entry name" value="GFO_IDH_MocA"/>
    <property type="match status" value="1"/>
</dbReference>
<dbReference type="InterPro" id="IPR051450">
    <property type="entry name" value="Gfo/Idh/MocA_Oxidoreductases"/>
</dbReference>
<accession>A0A2R5EX39</accession>
<dbReference type="SUPFAM" id="SSF55347">
    <property type="entry name" value="Glyceraldehyde-3-phosphate dehydrogenase-like, C-terminal domain"/>
    <property type="match status" value="1"/>
</dbReference>
<evidence type="ECO:0000313" key="3">
    <source>
        <dbReference type="EMBL" id="GBG08383.1"/>
    </source>
</evidence>
<dbReference type="InterPro" id="IPR055170">
    <property type="entry name" value="GFO_IDH_MocA-like_dom"/>
</dbReference>
<dbReference type="EMBL" id="BDQX01000163">
    <property type="protein sequence ID" value="GBG08383.1"/>
    <property type="molecule type" value="Genomic_DNA"/>
</dbReference>
<protein>
    <submittedName>
        <fullName evidence="3">Oxidoreductase</fullName>
    </submittedName>
</protein>
<dbReference type="RefSeq" id="WP_108993343.1">
    <property type="nucleotide sequence ID" value="NZ_BDQX01000163.1"/>
</dbReference>
<keyword evidence="4" id="KW-1185">Reference proteome</keyword>
<dbReference type="SUPFAM" id="SSF51735">
    <property type="entry name" value="NAD(P)-binding Rossmann-fold domains"/>
    <property type="match status" value="1"/>
</dbReference>
<dbReference type="Proteomes" id="UP000245202">
    <property type="component" value="Unassembled WGS sequence"/>
</dbReference>
<evidence type="ECO:0000259" key="1">
    <source>
        <dbReference type="Pfam" id="PF01408"/>
    </source>
</evidence>